<organism evidence="2 3">
    <name type="scientific">Puccinia graminis f. sp. tritici</name>
    <dbReference type="NCBI Taxonomy" id="56615"/>
    <lineage>
        <taxon>Eukaryota</taxon>
        <taxon>Fungi</taxon>
        <taxon>Dikarya</taxon>
        <taxon>Basidiomycota</taxon>
        <taxon>Pucciniomycotina</taxon>
        <taxon>Pucciniomycetes</taxon>
        <taxon>Pucciniales</taxon>
        <taxon>Pucciniaceae</taxon>
        <taxon>Puccinia</taxon>
    </lineage>
</organism>
<dbReference type="Proteomes" id="UP000324748">
    <property type="component" value="Unassembled WGS sequence"/>
</dbReference>
<dbReference type="EMBL" id="VSWC01000119">
    <property type="protein sequence ID" value="KAA1083148.1"/>
    <property type="molecule type" value="Genomic_DNA"/>
</dbReference>
<name>A0A5B0N4P6_PUCGR</name>
<dbReference type="AlphaFoldDB" id="A0A5B0N4P6"/>
<accession>A0A5B0N4P6</accession>
<gene>
    <name evidence="2" type="ORF">PGT21_026395</name>
</gene>
<comment type="caution">
    <text evidence="2">The sequence shown here is derived from an EMBL/GenBank/DDBJ whole genome shotgun (WGS) entry which is preliminary data.</text>
</comment>
<feature type="region of interest" description="Disordered" evidence="1">
    <location>
        <begin position="1"/>
        <end position="25"/>
    </location>
</feature>
<protein>
    <submittedName>
        <fullName evidence="2">Uncharacterized protein</fullName>
    </submittedName>
</protein>
<evidence type="ECO:0000313" key="2">
    <source>
        <dbReference type="EMBL" id="KAA1083148.1"/>
    </source>
</evidence>
<evidence type="ECO:0000313" key="3">
    <source>
        <dbReference type="Proteomes" id="UP000324748"/>
    </source>
</evidence>
<evidence type="ECO:0000256" key="1">
    <source>
        <dbReference type="SAM" id="MobiDB-lite"/>
    </source>
</evidence>
<proteinExistence type="predicted"/>
<keyword evidence="3" id="KW-1185">Reference proteome</keyword>
<reference evidence="2 3" key="1">
    <citation type="submission" date="2019-05" db="EMBL/GenBank/DDBJ databases">
        <title>Emergence of the Ug99 lineage of the wheat stem rust pathogen through somatic hybridization.</title>
        <authorList>
            <person name="Li F."/>
            <person name="Upadhyaya N.M."/>
            <person name="Sperschneider J."/>
            <person name="Matny O."/>
            <person name="Nguyen-Phuc H."/>
            <person name="Mago R."/>
            <person name="Raley C."/>
            <person name="Miller M.E."/>
            <person name="Silverstein K.A.T."/>
            <person name="Henningsen E."/>
            <person name="Hirsch C.D."/>
            <person name="Visser B."/>
            <person name="Pretorius Z.A."/>
            <person name="Steffenson B.J."/>
            <person name="Schwessinger B."/>
            <person name="Dodds P.N."/>
            <person name="Figueroa M."/>
        </authorList>
    </citation>
    <scope>NUCLEOTIDE SEQUENCE [LARGE SCALE GENOMIC DNA]</scope>
    <source>
        <strain evidence="2">21-0</strain>
    </source>
</reference>
<sequence>MADPIVKTTVKASKKTGMKNTTSASPLVSMDIDAPSVQKEIAQRLACHYSPGSLHF</sequence>